<reference evidence="3 4" key="1">
    <citation type="submission" date="2017-09" db="EMBL/GenBank/DDBJ databases">
        <authorList>
            <person name="Ehlers B."/>
            <person name="Leendertz F.H."/>
        </authorList>
    </citation>
    <scope>NUCLEOTIDE SEQUENCE [LARGE SCALE GENOMIC DNA]</scope>
    <source>
        <strain evidence="3 4">CGMCC 4.7095</strain>
    </source>
</reference>
<evidence type="ECO:0000313" key="3">
    <source>
        <dbReference type="EMBL" id="SOD60587.1"/>
    </source>
</evidence>
<keyword evidence="2" id="KW-1133">Transmembrane helix</keyword>
<feature type="transmembrane region" description="Helical" evidence="2">
    <location>
        <begin position="48"/>
        <end position="69"/>
    </location>
</feature>
<gene>
    <name evidence="3" type="ORF">SAMN06297387_102180</name>
</gene>
<feature type="region of interest" description="Disordered" evidence="1">
    <location>
        <begin position="202"/>
        <end position="224"/>
    </location>
</feature>
<feature type="transmembrane region" description="Helical" evidence="2">
    <location>
        <begin position="261"/>
        <end position="283"/>
    </location>
</feature>
<feature type="transmembrane region" description="Helical" evidence="2">
    <location>
        <begin position="81"/>
        <end position="102"/>
    </location>
</feature>
<evidence type="ECO:0000256" key="2">
    <source>
        <dbReference type="SAM" id="Phobius"/>
    </source>
</evidence>
<accession>A0A286DPG2</accession>
<feature type="transmembrane region" description="Helical" evidence="2">
    <location>
        <begin position="167"/>
        <end position="188"/>
    </location>
</feature>
<keyword evidence="2" id="KW-0812">Transmembrane</keyword>
<keyword evidence="4" id="KW-1185">Reference proteome</keyword>
<keyword evidence="2" id="KW-0472">Membrane</keyword>
<feature type="transmembrane region" description="Helical" evidence="2">
    <location>
        <begin position="131"/>
        <end position="152"/>
    </location>
</feature>
<protein>
    <submittedName>
        <fullName evidence="3">Uncharacterized protein</fullName>
    </submittedName>
</protein>
<proteinExistence type="predicted"/>
<name>A0A286DPG2_9ACTN</name>
<evidence type="ECO:0000256" key="1">
    <source>
        <dbReference type="SAM" id="MobiDB-lite"/>
    </source>
</evidence>
<feature type="transmembrane region" description="Helical" evidence="2">
    <location>
        <begin position="412"/>
        <end position="434"/>
    </location>
</feature>
<sequence length="451" mass="47915">MDERTSGRGGGEPPFWPPPLPTDPHAVPPETAARAELLLGRLLSPLRLLGHMTLAVGFALVSAVFFSSVEFSADGETDDARTGLLVGLPALAVATWLLALLLRSGHRAAAELTPLLRAAPLAAPSMPGRRLLWGAVSVLGLLFTLVCLGAGAREAFAGSDGEPGDGLVAAALIVWGLLSLAWSVPGLVRALRHRRPRWVPPPAGWASGQPPVESALPPPDSPEGRRRQLYANYRSTAEPWALSRLSARASRWIGGLSRWGVLLLSALLCLVGCGLALLAAVLPRRSDDLLVWPLLALTAGFLLLLLLEIVHYGSRAGFLVLFVLGGICVAIMGWQGHQELALRDRGEWATAEIVSKRSPARGGTTCEVRLVDDGRLLSQRLASCEREGIGDRLPLYYDPRDRVAPAREVPTLALPAGFGGVGGSVLLITTLASVNDGHTRRRRLDLVGRGA</sequence>
<organism evidence="3 4">
    <name type="scientific">Streptomyces zhaozhouensis</name>
    <dbReference type="NCBI Taxonomy" id="1300267"/>
    <lineage>
        <taxon>Bacteria</taxon>
        <taxon>Bacillati</taxon>
        <taxon>Actinomycetota</taxon>
        <taxon>Actinomycetes</taxon>
        <taxon>Kitasatosporales</taxon>
        <taxon>Streptomycetaceae</taxon>
        <taxon>Streptomyces</taxon>
    </lineage>
</organism>
<feature type="region of interest" description="Disordered" evidence="1">
    <location>
        <begin position="1"/>
        <end position="28"/>
    </location>
</feature>
<dbReference type="EMBL" id="OCNE01000002">
    <property type="protein sequence ID" value="SOD60587.1"/>
    <property type="molecule type" value="Genomic_DNA"/>
</dbReference>
<dbReference type="Proteomes" id="UP000219072">
    <property type="component" value="Unassembled WGS sequence"/>
</dbReference>
<feature type="transmembrane region" description="Helical" evidence="2">
    <location>
        <begin position="289"/>
        <end position="309"/>
    </location>
</feature>
<dbReference type="AlphaFoldDB" id="A0A286DPG2"/>
<feature type="transmembrane region" description="Helical" evidence="2">
    <location>
        <begin position="316"/>
        <end position="334"/>
    </location>
</feature>
<evidence type="ECO:0000313" key="4">
    <source>
        <dbReference type="Proteomes" id="UP000219072"/>
    </source>
</evidence>